<dbReference type="EMBL" id="BAAADB010000034">
    <property type="protein sequence ID" value="GAA0523982.1"/>
    <property type="molecule type" value="Genomic_DNA"/>
</dbReference>
<dbReference type="InterPro" id="IPR044946">
    <property type="entry name" value="Restrct_endonuc_typeI_TRD_sf"/>
</dbReference>
<dbReference type="SUPFAM" id="SSF116734">
    <property type="entry name" value="DNA methylase specificity domain"/>
    <property type="match status" value="1"/>
</dbReference>
<evidence type="ECO:0000259" key="4">
    <source>
        <dbReference type="Pfam" id="PF01420"/>
    </source>
</evidence>
<name>A0ABN1CQV4_9DEIO</name>
<dbReference type="Proteomes" id="UP001500191">
    <property type="component" value="Unassembled WGS sequence"/>
</dbReference>
<dbReference type="Gene3D" id="3.90.220.20">
    <property type="entry name" value="DNA methylase specificity domains"/>
    <property type="match status" value="1"/>
</dbReference>
<dbReference type="Pfam" id="PF01420">
    <property type="entry name" value="Methylase_S"/>
    <property type="match status" value="1"/>
</dbReference>
<feature type="domain" description="Type I restriction modification DNA specificity" evidence="4">
    <location>
        <begin position="69"/>
        <end position="177"/>
    </location>
</feature>
<sequence length="198" mass="21605">MGMRPNFMRLTEVASVRQGPAVPKDESTNGRCLSVGVTDLVSLMVGPNSLQPAPCPNWPQKHMLRDGEIIVSNRNRPLRASVFEGQWADLPVVAANQCLVISPNQDMVRPVYLAGLLRSGYGQVLVDSLYTVSTSISLINIKAFNDLAIPLPPLEVQDLIAQTFIEHQEYVSALTEEITLANTLLTATLARVLEVGRA</sequence>
<reference evidence="5 6" key="1">
    <citation type="journal article" date="2019" name="Int. J. Syst. Evol. Microbiol.">
        <title>The Global Catalogue of Microorganisms (GCM) 10K type strain sequencing project: providing services to taxonomists for standard genome sequencing and annotation.</title>
        <authorList>
            <consortium name="The Broad Institute Genomics Platform"/>
            <consortium name="The Broad Institute Genome Sequencing Center for Infectious Disease"/>
            <person name="Wu L."/>
            <person name="Ma J."/>
        </authorList>
    </citation>
    <scope>NUCLEOTIDE SEQUENCE [LARGE SCALE GENOMIC DNA]</scope>
    <source>
        <strain evidence="5 6">JCM 14368</strain>
    </source>
</reference>
<evidence type="ECO:0000256" key="1">
    <source>
        <dbReference type="ARBA" id="ARBA00010923"/>
    </source>
</evidence>
<gene>
    <name evidence="5" type="ORF">GCM10008937_34380</name>
</gene>
<evidence type="ECO:0000256" key="2">
    <source>
        <dbReference type="ARBA" id="ARBA00022747"/>
    </source>
</evidence>
<evidence type="ECO:0000256" key="3">
    <source>
        <dbReference type="ARBA" id="ARBA00023125"/>
    </source>
</evidence>
<keyword evidence="3" id="KW-0238">DNA-binding</keyword>
<evidence type="ECO:0000313" key="6">
    <source>
        <dbReference type="Proteomes" id="UP001500191"/>
    </source>
</evidence>
<keyword evidence="2" id="KW-0680">Restriction system</keyword>
<keyword evidence="6" id="KW-1185">Reference proteome</keyword>
<evidence type="ECO:0000313" key="5">
    <source>
        <dbReference type="EMBL" id="GAA0523982.1"/>
    </source>
</evidence>
<proteinExistence type="inferred from homology"/>
<comment type="similarity">
    <text evidence="1">Belongs to the type-I restriction system S methylase family.</text>
</comment>
<dbReference type="InterPro" id="IPR000055">
    <property type="entry name" value="Restrct_endonuc_typeI_TRD"/>
</dbReference>
<protein>
    <recommendedName>
        <fullName evidence="4">Type I restriction modification DNA specificity domain-containing protein</fullName>
    </recommendedName>
</protein>
<accession>A0ABN1CQV4</accession>
<organism evidence="5 6">
    <name type="scientific">Deinococcus depolymerans</name>
    <dbReference type="NCBI Taxonomy" id="392408"/>
    <lineage>
        <taxon>Bacteria</taxon>
        <taxon>Thermotogati</taxon>
        <taxon>Deinococcota</taxon>
        <taxon>Deinococci</taxon>
        <taxon>Deinococcales</taxon>
        <taxon>Deinococcaceae</taxon>
        <taxon>Deinococcus</taxon>
    </lineage>
</organism>
<comment type="caution">
    <text evidence="5">The sequence shown here is derived from an EMBL/GenBank/DDBJ whole genome shotgun (WGS) entry which is preliminary data.</text>
</comment>